<name>A0ABR2LZB4_9ASPA</name>
<dbReference type="Proteomes" id="UP001412067">
    <property type="component" value="Unassembled WGS sequence"/>
</dbReference>
<sequence>MILKVGILRIDRSILHLLYGVALVAGPGELSAVPALLRIAAHSGGRSPIFTLRRLRLTLRDLPAALHFLRFLAAASSPSSLLPPPSSRSGFIGIVCISGRPPVRSSAGAAILKVEWSLVVARVAGIAGVLLVKMVLVMSSRHGKQ</sequence>
<keyword evidence="1" id="KW-0472">Membrane</keyword>
<feature type="transmembrane region" description="Helical" evidence="1">
    <location>
        <begin position="17"/>
        <end position="41"/>
    </location>
</feature>
<reference evidence="2 3" key="1">
    <citation type="journal article" date="2022" name="Nat. Plants">
        <title>Genomes of leafy and leafless Platanthera orchids illuminate the evolution of mycoheterotrophy.</title>
        <authorList>
            <person name="Li M.H."/>
            <person name="Liu K.W."/>
            <person name="Li Z."/>
            <person name="Lu H.C."/>
            <person name="Ye Q.L."/>
            <person name="Zhang D."/>
            <person name="Wang J.Y."/>
            <person name="Li Y.F."/>
            <person name="Zhong Z.M."/>
            <person name="Liu X."/>
            <person name="Yu X."/>
            <person name="Liu D.K."/>
            <person name="Tu X.D."/>
            <person name="Liu B."/>
            <person name="Hao Y."/>
            <person name="Liao X.Y."/>
            <person name="Jiang Y.T."/>
            <person name="Sun W.H."/>
            <person name="Chen J."/>
            <person name="Chen Y.Q."/>
            <person name="Ai Y."/>
            <person name="Zhai J.W."/>
            <person name="Wu S.S."/>
            <person name="Zhou Z."/>
            <person name="Hsiao Y.Y."/>
            <person name="Wu W.L."/>
            <person name="Chen Y.Y."/>
            <person name="Lin Y.F."/>
            <person name="Hsu J.L."/>
            <person name="Li C.Y."/>
            <person name="Wang Z.W."/>
            <person name="Zhao X."/>
            <person name="Zhong W.Y."/>
            <person name="Ma X.K."/>
            <person name="Ma L."/>
            <person name="Huang J."/>
            <person name="Chen G.Z."/>
            <person name="Huang M.Z."/>
            <person name="Huang L."/>
            <person name="Peng D.H."/>
            <person name="Luo Y.B."/>
            <person name="Zou S.Q."/>
            <person name="Chen S.P."/>
            <person name="Lan S."/>
            <person name="Tsai W.C."/>
            <person name="Van de Peer Y."/>
            <person name="Liu Z.J."/>
        </authorList>
    </citation>
    <scope>NUCLEOTIDE SEQUENCE [LARGE SCALE GENOMIC DNA]</scope>
    <source>
        <strain evidence="2">Lor288</strain>
    </source>
</reference>
<evidence type="ECO:0000313" key="2">
    <source>
        <dbReference type="EMBL" id="KAK8955568.1"/>
    </source>
</evidence>
<feature type="transmembrane region" description="Helical" evidence="1">
    <location>
        <begin position="116"/>
        <end position="136"/>
    </location>
</feature>
<keyword evidence="1" id="KW-1133">Transmembrane helix</keyword>
<keyword evidence="3" id="KW-1185">Reference proteome</keyword>
<organism evidence="2 3">
    <name type="scientific">Platanthera guangdongensis</name>
    <dbReference type="NCBI Taxonomy" id="2320717"/>
    <lineage>
        <taxon>Eukaryota</taxon>
        <taxon>Viridiplantae</taxon>
        <taxon>Streptophyta</taxon>
        <taxon>Embryophyta</taxon>
        <taxon>Tracheophyta</taxon>
        <taxon>Spermatophyta</taxon>
        <taxon>Magnoliopsida</taxon>
        <taxon>Liliopsida</taxon>
        <taxon>Asparagales</taxon>
        <taxon>Orchidaceae</taxon>
        <taxon>Orchidoideae</taxon>
        <taxon>Orchideae</taxon>
        <taxon>Orchidinae</taxon>
        <taxon>Platanthera</taxon>
    </lineage>
</organism>
<evidence type="ECO:0000256" key="1">
    <source>
        <dbReference type="SAM" id="Phobius"/>
    </source>
</evidence>
<comment type="caution">
    <text evidence="2">The sequence shown here is derived from an EMBL/GenBank/DDBJ whole genome shotgun (WGS) entry which is preliminary data.</text>
</comment>
<protein>
    <submittedName>
        <fullName evidence="2">Uncharacterized protein</fullName>
    </submittedName>
</protein>
<gene>
    <name evidence="2" type="ORF">KSP40_PGU021487</name>
</gene>
<evidence type="ECO:0000313" key="3">
    <source>
        <dbReference type="Proteomes" id="UP001412067"/>
    </source>
</evidence>
<dbReference type="EMBL" id="JBBWWR010000013">
    <property type="protein sequence ID" value="KAK8955568.1"/>
    <property type="molecule type" value="Genomic_DNA"/>
</dbReference>
<keyword evidence="1" id="KW-0812">Transmembrane</keyword>
<proteinExistence type="predicted"/>
<accession>A0ABR2LZB4</accession>